<dbReference type="SMART" id="SM00387">
    <property type="entry name" value="HATPase_c"/>
    <property type="match status" value="1"/>
</dbReference>
<evidence type="ECO:0000313" key="8">
    <source>
        <dbReference type="EMBL" id="RFZ90435.1"/>
    </source>
</evidence>
<gene>
    <name evidence="8" type="ORF">D0C36_21835</name>
</gene>
<keyword evidence="5" id="KW-0418">Kinase</keyword>
<dbReference type="RefSeq" id="WP_117393847.1">
    <property type="nucleotide sequence ID" value="NZ_QWDC01000004.1"/>
</dbReference>
<dbReference type="GO" id="GO:0004673">
    <property type="term" value="F:protein histidine kinase activity"/>
    <property type="evidence" value="ECO:0007669"/>
    <property type="project" value="UniProtKB-EC"/>
</dbReference>
<dbReference type="Pfam" id="PF13426">
    <property type="entry name" value="PAS_9"/>
    <property type="match status" value="1"/>
</dbReference>
<comment type="catalytic activity">
    <reaction evidence="1">
        <text>ATP + protein L-histidine = ADP + protein N-phospho-L-histidine.</text>
        <dbReference type="EC" id="2.7.13.3"/>
    </reaction>
</comment>
<organism evidence="8 9">
    <name type="scientific">Mucilaginibacter conchicola</name>
    <dbReference type="NCBI Taxonomy" id="2303333"/>
    <lineage>
        <taxon>Bacteria</taxon>
        <taxon>Pseudomonadati</taxon>
        <taxon>Bacteroidota</taxon>
        <taxon>Sphingobacteriia</taxon>
        <taxon>Sphingobacteriales</taxon>
        <taxon>Sphingobacteriaceae</taxon>
        <taxon>Mucilaginibacter</taxon>
    </lineage>
</organism>
<comment type="caution">
    <text evidence="8">The sequence shown here is derived from an EMBL/GenBank/DDBJ whole genome shotgun (WGS) entry which is preliminary data.</text>
</comment>
<dbReference type="SUPFAM" id="SSF55874">
    <property type="entry name" value="ATPase domain of HSP90 chaperone/DNA topoisomerase II/histidine kinase"/>
    <property type="match status" value="1"/>
</dbReference>
<dbReference type="PANTHER" id="PTHR43304:SF1">
    <property type="entry name" value="PAC DOMAIN-CONTAINING PROTEIN"/>
    <property type="match status" value="1"/>
</dbReference>
<sequence length="493" mass="56200">MSFTDGHTFSGESLSHIAHLIDNKDIGIWEYNTDTKQVKWSAGFYAVLGYTRGEIECSYSYFFDHLLYYQDKQTFVKTTYSPRHGGPRTAHIRLLTNNNGYQWFESTTHRRDTSEGVVMYGILININAIKIAQVKTAESELQALEIGRIAKIGIWEVDSRSMELKFSPEVYDIFELNNHIKLSVPEAIEFFMPAYRPMIEEAVNQALTLCKPYDIEVEFRTAKNNIIWVKCKAVPVLDEYGRCETVRGTFQDIDNVKRRGLSLQSSINLLDDQNKRLQNFAYIVSHNLRSHAGNLKFMVELFEESQLAEDRTEIFQHIKTISGSLSATMGHLDEIVKIQAEISKGTKLVEFEKIFANVESALQTNISATEAEINTNFSQAPVINYVPAYLESILQNFLTNAIKYRHPDRQPIINITTYKDGNNIYLIFEDNGLGIDLQRHGEQLFGMYKTFHQNSDSKGIGLFMTRNQVEALGGNIAVESTVNVGTKFTIKLV</sequence>
<keyword evidence="4" id="KW-0808">Transferase</keyword>
<dbReference type="InterPro" id="IPR000700">
    <property type="entry name" value="PAS-assoc_C"/>
</dbReference>
<evidence type="ECO:0000259" key="6">
    <source>
        <dbReference type="PROSITE" id="PS50109"/>
    </source>
</evidence>
<evidence type="ECO:0000256" key="1">
    <source>
        <dbReference type="ARBA" id="ARBA00000085"/>
    </source>
</evidence>
<evidence type="ECO:0000259" key="7">
    <source>
        <dbReference type="PROSITE" id="PS50113"/>
    </source>
</evidence>
<feature type="domain" description="PAC" evidence="7">
    <location>
        <begin position="213"/>
        <end position="265"/>
    </location>
</feature>
<dbReference type="Proteomes" id="UP000264217">
    <property type="component" value="Unassembled WGS sequence"/>
</dbReference>
<evidence type="ECO:0000256" key="2">
    <source>
        <dbReference type="ARBA" id="ARBA00012438"/>
    </source>
</evidence>
<dbReference type="InterPro" id="IPR036890">
    <property type="entry name" value="HATPase_C_sf"/>
</dbReference>
<dbReference type="InterPro" id="IPR052162">
    <property type="entry name" value="Sensor_kinase/Photoreceptor"/>
</dbReference>
<feature type="domain" description="Histidine kinase" evidence="6">
    <location>
        <begin position="283"/>
        <end position="493"/>
    </location>
</feature>
<dbReference type="PROSITE" id="PS50109">
    <property type="entry name" value="HIS_KIN"/>
    <property type="match status" value="1"/>
</dbReference>
<dbReference type="EC" id="2.7.13.3" evidence="2"/>
<dbReference type="OrthoDB" id="1522284at2"/>
<keyword evidence="9" id="KW-1185">Reference proteome</keyword>
<dbReference type="Gene3D" id="3.30.565.10">
    <property type="entry name" value="Histidine kinase-like ATPase, C-terminal domain"/>
    <property type="match status" value="1"/>
</dbReference>
<dbReference type="AlphaFoldDB" id="A0A372NPY6"/>
<reference evidence="8 9" key="1">
    <citation type="submission" date="2018-08" db="EMBL/GenBank/DDBJ databases">
        <title>Mucilaginibacter sp. MYSH2.</title>
        <authorList>
            <person name="Seo T."/>
        </authorList>
    </citation>
    <scope>NUCLEOTIDE SEQUENCE [LARGE SCALE GENOMIC DNA]</scope>
    <source>
        <strain evidence="8 9">MYSH2</strain>
    </source>
</reference>
<protein>
    <recommendedName>
        <fullName evidence="2">histidine kinase</fullName>
        <ecNumber evidence="2">2.7.13.3</ecNumber>
    </recommendedName>
</protein>
<keyword evidence="3" id="KW-0597">Phosphoprotein</keyword>
<evidence type="ECO:0000256" key="5">
    <source>
        <dbReference type="ARBA" id="ARBA00022777"/>
    </source>
</evidence>
<dbReference type="Pfam" id="PF08447">
    <property type="entry name" value="PAS_3"/>
    <property type="match status" value="1"/>
</dbReference>
<dbReference type="PRINTS" id="PR00344">
    <property type="entry name" value="BCTRLSENSOR"/>
</dbReference>
<dbReference type="InterPro" id="IPR035965">
    <property type="entry name" value="PAS-like_dom_sf"/>
</dbReference>
<dbReference type="EMBL" id="QWDC01000004">
    <property type="protein sequence ID" value="RFZ90435.1"/>
    <property type="molecule type" value="Genomic_DNA"/>
</dbReference>
<evidence type="ECO:0000256" key="4">
    <source>
        <dbReference type="ARBA" id="ARBA00022679"/>
    </source>
</evidence>
<proteinExistence type="predicted"/>
<dbReference type="InterPro" id="IPR013655">
    <property type="entry name" value="PAS_fold_3"/>
</dbReference>
<accession>A0A372NPY6</accession>
<dbReference type="InterPro" id="IPR000014">
    <property type="entry name" value="PAS"/>
</dbReference>
<dbReference type="InterPro" id="IPR005467">
    <property type="entry name" value="His_kinase_dom"/>
</dbReference>
<evidence type="ECO:0000256" key="3">
    <source>
        <dbReference type="ARBA" id="ARBA00022553"/>
    </source>
</evidence>
<dbReference type="PANTHER" id="PTHR43304">
    <property type="entry name" value="PHYTOCHROME-LIKE PROTEIN CPH1"/>
    <property type="match status" value="1"/>
</dbReference>
<dbReference type="Pfam" id="PF02518">
    <property type="entry name" value="HATPase_c"/>
    <property type="match status" value="1"/>
</dbReference>
<dbReference type="CDD" id="cd00130">
    <property type="entry name" value="PAS"/>
    <property type="match status" value="1"/>
</dbReference>
<dbReference type="Gene3D" id="3.30.450.20">
    <property type="entry name" value="PAS domain"/>
    <property type="match status" value="2"/>
</dbReference>
<name>A0A372NPY6_9SPHI</name>
<dbReference type="SUPFAM" id="SSF55785">
    <property type="entry name" value="PYP-like sensor domain (PAS domain)"/>
    <property type="match status" value="2"/>
</dbReference>
<dbReference type="InterPro" id="IPR003594">
    <property type="entry name" value="HATPase_dom"/>
</dbReference>
<dbReference type="InterPro" id="IPR004358">
    <property type="entry name" value="Sig_transdc_His_kin-like_C"/>
</dbReference>
<evidence type="ECO:0000313" key="9">
    <source>
        <dbReference type="Proteomes" id="UP000264217"/>
    </source>
</evidence>
<dbReference type="PROSITE" id="PS50113">
    <property type="entry name" value="PAC"/>
    <property type="match status" value="1"/>
</dbReference>